<accession>A0A7D5R463</accession>
<keyword evidence="1" id="KW-0472">Membrane</keyword>
<dbReference type="RefSeq" id="WP_179362440.1">
    <property type="nucleotide sequence ID" value="NZ_CP026994.1"/>
</dbReference>
<dbReference type="EMBL" id="CP026994">
    <property type="protein sequence ID" value="QLH05197.1"/>
    <property type="molecule type" value="Genomic_DNA"/>
</dbReference>
<proteinExistence type="predicted"/>
<feature type="transmembrane region" description="Helical" evidence="1">
    <location>
        <begin position="104"/>
        <end position="124"/>
    </location>
</feature>
<dbReference type="OrthoDB" id="3276at2157"/>
<keyword evidence="1" id="KW-1133">Transmembrane helix</keyword>
<evidence type="ECO:0000313" key="3">
    <source>
        <dbReference type="Proteomes" id="UP000509441"/>
    </source>
</evidence>
<keyword evidence="1" id="KW-0812">Transmembrane</keyword>
<dbReference type="KEGG" id="nox:C5F49_07575"/>
<protein>
    <submittedName>
        <fullName evidence="2">Uncharacterized protein</fullName>
    </submittedName>
</protein>
<dbReference type="AlphaFoldDB" id="A0A7D5R463"/>
<keyword evidence="3" id="KW-1185">Reference proteome</keyword>
<feature type="transmembrane region" description="Helical" evidence="1">
    <location>
        <begin position="35"/>
        <end position="61"/>
    </location>
</feature>
<feature type="transmembrane region" description="Helical" evidence="1">
    <location>
        <begin position="130"/>
        <end position="147"/>
    </location>
</feature>
<dbReference type="Proteomes" id="UP000509441">
    <property type="component" value="Chromosome"/>
</dbReference>
<gene>
    <name evidence="2" type="ORF">C5F49_07575</name>
</gene>
<evidence type="ECO:0000256" key="1">
    <source>
        <dbReference type="SAM" id="Phobius"/>
    </source>
</evidence>
<sequence length="168" mass="18890">MIANTVLAFFFPTVSSSMNVDFSGNDSTIFQNLSSYLLFIVKIITNLAGFGSLIAGIAIYLQDKRTGTVSYFSVPNRPVDITRQTIFAFIPGLDLYASYKVKKLTIYILVIFGIAIPAMILVSFLPDSQYNYLLVESIVLPVAIYLIRKWSKKWNDDFMKQSRSSAIQ</sequence>
<reference evidence="2 3" key="1">
    <citation type="submission" date="2018-02" db="EMBL/GenBank/DDBJ databases">
        <title>Complete genome of Nitrosopumilus oxyclinae HCE1.</title>
        <authorList>
            <person name="Qin W."/>
            <person name="Zheng Y."/>
            <person name="Stahl D.A."/>
        </authorList>
    </citation>
    <scope>NUCLEOTIDE SEQUENCE [LARGE SCALE GENOMIC DNA]</scope>
    <source>
        <strain evidence="2 3">HCE1</strain>
    </source>
</reference>
<organism evidence="2 3">
    <name type="scientific">Nitrosopumilus oxyclinae</name>
    <dbReference type="NCBI Taxonomy" id="1959104"/>
    <lineage>
        <taxon>Archaea</taxon>
        <taxon>Nitrososphaerota</taxon>
        <taxon>Nitrososphaeria</taxon>
        <taxon>Nitrosopumilales</taxon>
        <taxon>Nitrosopumilaceae</taxon>
        <taxon>Nitrosopumilus</taxon>
    </lineage>
</organism>
<name>A0A7D5R463_9ARCH</name>
<evidence type="ECO:0000313" key="2">
    <source>
        <dbReference type="EMBL" id="QLH05197.1"/>
    </source>
</evidence>
<dbReference type="GeneID" id="56061843"/>